<dbReference type="GO" id="GO:0009252">
    <property type="term" value="P:peptidoglycan biosynthetic process"/>
    <property type="evidence" value="ECO:0007669"/>
    <property type="project" value="UniProtKB-UniPathway"/>
</dbReference>
<evidence type="ECO:0000256" key="6">
    <source>
        <dbReference type="ARBA" id="ARBA00023316"/>
    </source>
</evidence>
<dbReference type="OrthoDB" id="9778545at2"/>
<dbReference type="InterPro" id="IPR005490">
    <property type="entry name" value="LD_TPept_cat_dom"/>
</dbReference>
<name>A0A4U0RFJ7_9RHOB</name>
<dbReference type="SUPFAM" id="SSF47090">
    <property type="entry name" value="PGBD-like"/>
    <property type="match status" value="1"/>
</dbReference>
<dbReference type="InterPro" id="IPR036365">
    <property type="entry name" value="PGBD-like_sf"/>
</dbReference>
<dbReference type="Pfam" id="PF20142">
    <property type="entry name" value="Scaffold"/>
    <property type="match status" value="1"/>
</dbReference>
<keyword evidence="6 7" id="KW-0961">Cell wall biogenesis/degradation</keyword>
<dbReference type="InterPro" id="IPR036366">
    <property type="entry name" value="PGBDSf"/>
</dbReference>
<keyword evidence="5 7" id="KW-0573">Peptidoglycan synthesis</keyword>
<dbReference type="InterPro" id="IPR038063">
    <property type="entry name" value="Transpep_catalytic_dom"/>
</dbReference>
<dbReference type="InterPro" id="IPR045380">
    <property type="entry name" value="LD_TPept_scaffold_dom"/>
</dbReference>
<sequence length="552" mass="58796">MERRGMTATGWAGVLGLAVGLMGAGSGHVHAQDSAGSLSVAAAPRLHFTPQQMALALAVADDADLAAFYGGNGLQPVFLGPEGAARRQALRDAIAAMPDHGIPASRYPLPPSTAPVAGMEAELAHARQAARLLRDLTRGVLTPASVDPEIKREPGPSPVPALLAAFHAAADPGAVLEGAAPDLPAYRALQAALQTRADLTVPADLPRIPDGLWRPGGQGAGVAPLRARLAWIGFAAPGADPDLYDAALSEAVAAYQRAAGLPDDGIAGPRTIARLNGEDASGPDARQRAITVALERLRWMGAEDLQARHVWVNIPEFSTTIRQGGAEVFRTRSVMGKDTPEMRTPEFSDMMANVVVNPSWNVPRSITVRDYLPKLQANRHAVSHLDVLDGSGRVLARDGIDFSQYTAATFPFRLRQKPSDDNALGIVKFIFPNQWNIYLHDTPSKHLFGNRVRAESNGCIRIGDPVDLAHALLSVQSDDPAAVFGRALDSGRETWLTLRPAVPVHLVYFTAWPGPDGQIRLFADIYARDARIWTALQAEGFGTGGDVIAEAR</sequence>
<evidence type="ECO:0000313" key="9">
    <source>
        <dbReference type="EMBL" id="TJZ93947.1"/>
    </source>
</evidence>
<protein>
    <submittedName>
        <fullName evidence="9">Peptidoglycan-binding protein</fullName>
    </submittedName>
</protein>
<dbReference type="PANTHER" id="PTHR41533:SF2">
    <property type="entry name" value="BLR7131 PROTEIN"/>
    <property type="match status" value="1"/>
</dbReference>
<accession>A0A4U0RFJ7</accession>
<evidence type="ECO:0000313" key="10">
    <source>
        <dbReference type="Proteomes" id="UP000309747"/>
    </source>
</evidence>
<dbReference type="EMBL" id="SUNI01000001">
    <property type="protein sequence ID" value="TJZ93947.1"/>
    <property type="molecule type" value="Genomic_DNA"/>
</dbReference>
<keyword evidence="10" id="KW-1185">Reference proteome</keyword>
<evidence type="ECO:0000256" key="1">
    <source>
        <dbReference type="ARBA" id="ARBA00004752"/>
    </source>
</evidence>
<dbReference type="AlphaFoldDB" id="A0A4U0RFJ7"/>
<keyword evidence="3" id="KW-0808">Transferase</keyword>
<dbReference type="CDD" id="cd16913">
    <property type="entry name" value="YkuD_like"/>
    <property type="match status" value="1"/>
</dbReference>
<reference evidence="9 10" key="1">
    <citation type="submission" date="2019-04" db="EMBL/GenBank/DDBJ databases">
        <authorList>
            <person name="Li J."/>
        </authorList>
    </citation>
    <scope>NUCLEOTIDE SEQUENCE [LARGE SCALE GENOMIC DNA]</scope>
    <source>
        <strain evidence="9 10">KCTC 42687</strain>
    </source>
</reference>
<dbReference type="SUPFAM" id="SSF141523">
    <property type="entry name" value="L,D-transpeptidase catalytic domain-like"/>
    <property type="match status" value="1"/>
</dbReference>
<dbReference type="Gene3D" id="1.10.101.10">
    <property type="entry name" value="PGBD-like superfamily/PGBD"/>
    <property type="match status" value="1"/>
</dbReference>
<feature type="active site" description="Proton donor/acceptor" evidence="7">
    <location>
        <position position="440"/>
    </location>
</feature>
<evidence type="ECO:0000256" key="2">
    <source>
        <dbReference type="ARBA" id="ARBA00005992"/>
    </source>
</evidence>
<dbReference type="Pfam" id="PF01471">
    <property type="entry name" value="PG_binding_1"/>
    <property type="match status" value="1"/>
</dbReference>
<dbReference type="InterPro" id="IPR002477">
    <property type="entry name" value="Peptidoglycan-bd-like"/>
</dbReference>
<comment type="similarity">
    <text evidence="2">Belongs to the YkuD family.</text>
</comment>
<gene>
    <name evidence="9" type="ORF">FA743_01350</name>
</gene>
<feature type="active site" description="Nucleophile" evidence="7">
    <location>
        <position position="459"/>
    </location>
</feature>
<feature type="domain" description="L,D-TPase catalytic" evidence="8">
    <location>
        <begin position="308"/>
        <end position="484"/>
    </location>
</feature>
<dbReference type="PROSITE" id="PS52029">
    <property type="entry name" value="LD_TPASE"/>
    <property type="match status" value="1"/>
</dbReference>
<dbReference type="Proteomes" id="UP000309747">
    <property type="component" value="Unassembled WGS sequence"/>
</dbReference>
<dbReference type="Pfam" id="PF03734">
    <property type="entry name" value="YkuD"/>
    <property type="match status" value="1"/>
</dbReference>
<organism evidence="9 10">
    <name type="scientific">Paracoccus gahaiensis</name>
    <dbReference type="NCBI Taxonomy" id="1706839"/>
    <lineage>
        <taxon>Bacteria</taxon>
        <taxon>Pseudomonadati</taxon>
        <taxon>Pseudomonadota</taxon>
        <taxon>Alphaproteobacteria</taxon>
        <taxon>Rhodobacterales</taxon>
        <taxon>Paracoccaceae</taxon>
        <taxon>Paracoccus</taxon>
    </lineage>
</organism>
<comment type="caution">
    <text evidence="9">The sequence shown here is derived from an EMBL/GenBank/DDBJ whole genome shotgun (WGS) entry which is preliminary data.</text>
</comment>
<evidence type="ECO:0000256" key="7">
    <source>
        <dbReference type="PROSITE-ProRule" id="PRU01373"/>
    </source>
</evidence>
<dbReference type="GO" id="GO:0008360">
    <property type="term" value="P:regulation of cell shape"/>
    <property type="evidence" value="ECO:0007669"/>
    <property type="project" value="UniProtKB-UniRule"/>
</dbReference>
<evidence type="ECO:0000256" key="4">
    <source>
        <dbReference type="ARBA" id="ARBA00022960"/>
    </source>
</evidence>
<dbReference type="GO" id="GO:0016740">
    <property type="term" value="F:transferase activity"/>
    <property type="evidence" value="ECO:0007669"/>
    <property type="project" value="UniProtKB-KW"/>
</dbReference>
<dbReference type="UniPathway" id="UPA00219"/>
<dbReference type="GO" id="GO:0004180">
    <property type="term" value="F:carboxypeptidase activity"/>
    <property type="evidence" value="ECO:0007669"/>
    <property type="project" value="UniProtKB-ARBA"/>
</dbReference>
<proteinExistence type="inferred from homology"/>
<dbReference type="PANTHER" id="PTHR41533">
    <property type="entry name" value="L,D-TRANSPEPTIDASE HI_1667-RELATED"/>
    <property type="match status" value="1"/>
</dbReference>
<evidence type="ECO:0000256" key="5">
    <source>
        <dbReference type="ARBA" id="ARBA00022984"/>
    </source>
</evidence>
<dbReference type="GO" id="GO:0071555">
    <property type="term" value="P:cell wall organization"/>
    <property type="evidence" value="ECO:0007669"/>
    <property type="project" value="UniProtKB-UniRule"/>
</dbReference>
<evidence type="ECO:0000256" key="3">
    <source>
        <dbReference type="ARBA" id="ARBA00022679"/>
    </source>
</evidence>
<keyword evidence="4 7" id="KW-0133">Cell shape</keyword>
<dbReference type="Gene3D" id="2.40.440.10">
    <property type="entry name" value="L,D-transpeptidase catalytic domain-like"/>
    <property type="match status" value="1"/>
</dbReference>
<comment type="pathway">
    <text evidence="1 7">Cell wall biogenesis; peptidoglycan biosynthesis.</text>
</comment>
<dbReference type="InterPro" id="IPR052905">
    <property type="entry name" value="LD-transpeptidase_YkuD-like"/>
</dbReference>
<evidence type="ECO:0000259" key="8">
    <source>
        <dbReference type="PROSITE" id="PS52029"/>
    </source>
</evidence>